<sequence>MPLPTRKIGDADVGCIGFGGMVFSANYGPTKPDEDRLKVGGLSHAAGSPAANVQRCLRFWMLPTSEAVHSGTRRTAMGTARTSLESDSSAPTSTMKISLPRNSLFVR</sequence>
<dbReference type="GeneID" id="18915443"/>
<evidence type="ECO:0000256" key="1">
    <source>
        <dbReference type="SAM" id="MobiDB-lite"/>
    </source>
</evidence>
<dbReference type="KEGG" id="pco:PHACADRAFT_252270"/>
<gene>
    <name evidence="2" type="ORF">PHACADRAFT_252270</name>
</gene>
<evidence type="ECO:0000313" key="2">
    <source>
        <dbReference type="EMBL" id="EKM58172.1"/>
    </source>
</evidence>
<dbReference type="InParanoid" id="K5X5N8"/>
<reference evidence="2 3" key="1">
    <citation type="journal article" date="2012" name="BMC Genomics">
        <title>Comparative genomics of the white-rot fungi, Phanerochaete carnosa and P. chrysosporium, to elucidate the genetic basis of the distinct wood types they colonize.</title>
        <authorList>
            <person name="Suzuki H."/>
            <person name="MacDonald J."/>
            <person name="Syed K."/>
            <person name="Salamov A."/>
            <person name="Hori C."/>
            <person name="Aerts A."/>
            <person name="Henrissat B."/>
            <person name="Wiebenga A."/>
            <person name="vanKuyk P.A."/>
            <person name="Barry K."/>
            <person name="Lindquist E."/>
            <person name="LaButti K."/>
            <person name="Lapidus A."/>
            <person name="Lucas S."/>
            <person name="Coutinho P."/>
            <person name="Gong Y."/>
            <person name="Samejima M."/>
            <person name="Mahadevan R."/>
            <person name="Abou-Zaid M."/>
            <person name="de Vries R.P."/>
            <person name="Igarashi K."/>
            <person name="Yadav J.S."/>
            <person name="Grigoriev I.V."/>
            <person name="Master E.R."/>
        </authorList>
    </citation>
    <scope>NUCLEOTIDE SEQUENCE [LARGE SCALE GENOMIC DNA]</scope>
    <source>
        <strain evidence="2 3">HHB-10118-sp</strain>
    </source>
</reference>
<organism evidence="2 3">
    <name type="scientific">Phanerochaete carnosa (strain HHB-10118-sp)</name>
    <name type="common">White-rot fungus</name>
    <name type="synonym">Peniophora carnosa</name>
    <dbReference type="NCBI Taxonomy" id="650164"/>
    <lineage>
        <taxon>Eukaryota</taxon>
        <taxon>Fungi</taxon>
        <taxon>Dikarya</taxon>
        <taxon>Basidiomycota</taxon>
        <taxon>Agaricomycotina</taxon>
        <taxon>Agaricomycetes</taxon>
        <taxon>Polyporales</taxon>
        <taxon>Phanerochaetaceae</taxon>
        <taxon>Phanerochaete</taxon>
    </lineage>
</organism>
<feature type="region of interest" description="Disordered" evidence="1">
    <location>
        <begin position="70"/>
        <end position="107"/>
    </location>
</feature>
<keyword evidence="3" id="KW-1185">Reference proteome</keyword>
<proteinExistence type="predicted"/>
<name>K5X5N8_PHACS</name>
<feature type="compositionally biased region" description="Low complexity" evidence="1">
    <location>
        <begin position="73"/>
        <end position="82"/>
    </location>
</feature>
<dbReference type="Proteomes" id="UP000008370">
    <property type="component" value="Unassembled WGS sequence"/>
</dbReference>
<protein>
    <recommendedName>
        <fullName evidence="4">NADP-dependent oxidoreductase domain-containing protein</fullName>
    </recommendedName>
</protein>
<dbReference type="HOGENOM" id="CLU_2210908_0_0_1"/>
<evidence type="ECO:0008006" key="4">
    <source>
        <dbReference type="Google" id="ProtNLM"/>
    </source>
</evidence>
<feature type="compositionally biased region" description="Polar residues" evidence="1">
    <location>
        <begin position="83"/>
        <end position="96"/>
    </location>
</feature>
<accession>K5X5N8</accession>
<dbReference type="AlphaFoldDB" id="K5X5N8"/>
<dbReference type="EMBL" id="JH930470">
    <property type="protein sequence ID" value="EKM58172.1"/>
    <property type="molecule type" value="Genomic_DNA"/>
</dbReference>
<dbReference type="RefSeq" id="XP_007393496.1">
    <property type="nucleotide sequence ID" value="XM_007393434.1"/>
</dbReference>
<evidence type="ECO:0000313" key="3">
    <source>
        <dbReference type="Proteomes" id="UP000008370"/>
    </source>
</evidence>